<sequence>MDGTFRGIEHQSAMRSLYVLSSLRSRAVGNRELDSGAAGQAKSDIGRCACRDPRRPIALQRRLCRLWREACRHMREHDRNSRESSKEADSFLPLCSLNVLFVFLQASFAVSR</sequence>
<comment type="caution">
    <text evidence="1">The sequence shown here is derived from an EMBL/GenBank/DDBJ whole genome shotgun (WGS) entry which is preliminary data.</text>
</comment>
<organism evidence="1 2">
    <name type="scientific">Altericroceibacterium spongiae</name>
    <dbReference type="NCBI Taxonomy" id="2320269"/>
    <lineage>
        <taxon>Bacteria</taxon>
        <taxon>Pseudomonadati</taxon>
        <taxon>Pseudomonadota</taxon>
        <taxon>Alphaproteobacteria</taxon>
        <taxon>Sphingomonadales</taxon>
        <taxon>Erythrobacteraceae</taxon>
        <taxon>Altericroceibacterium</taxon>
    </lineage>
</organism>
<accession>A0A420EJB5</accession>
<name>A0A420EJB5_9SPHN</name>
<dbReference type="AlphaFoldDB" id="A0A420EJB5"/>
<protein>
    <submittedName>
        <fullName evidence="1">Uncharacterized protein</fullName>
    </submittedName>
</protein>
<gene>
    <name evidence="1" type="ORF">D6851_11580</name>
</gene>
<evidence type="ECO:0000313" key="2">
    <source>
        <dbReference type="Proteomes" id="UP000284395"/>
    </source>
</evidence>
<dbReference type="Proteomes" id="UP000284395">
    <property type="component" value="Unassembled WGS sequence"/>
</dbReference>
<evidence type="ECO:0000313" key="1">
    <source>
        <dbReference type="EMBL" id="RKF20750.1"/>
    </source>
</evidence>
<keyword evidence="2" id="KW-1185">Reference proteome</keyword>
<reference evidence="1 2" key="1">
    <citation type="submission" date="2018-09" db="EMBL/GenBank/DDBJ databases">
        <title>Altererythrobacter spongiae sp. nov., isolated from a marine sponge.</title>
        <authorList>
            <person name="Zhuang L."/>
            <person name="Luo L."/>
        </authorList>
    </citation>
    <scope>NUCLEOTIDE SEQUENCE [LARGE SCALE GENOMIC DNA]</scope>
    <source>
        <strain evidence="1 2">HN-Y73</strain>
    </source>
</reference>
<proteinExistence type="predicted"/>
<dbReference type="EMBL" id="RAPF01000005">
    <property type="protein sequence ID" value="RKF20750.1"/>
    <property type="molecule type" value="Genomic_DNA"/>
</dbReference>